<feature type="chain" id="PRO_5041723098" evidence="3">
    <location>
        <begin position="30"/>
        <end position="206"/>
    </location>
</feature>
<dbReference type="AlphaFoldDB" id="A0AA88J159"/>
<protein>
    <submittedName>
        <fullName evidence="4">Uncharacterized protein</fullName>
    </submittedName>
</protein>
<evidence type="ECO:0000313" key="5">
    <source>
        <dbReference type="Proteomes" id="UP001187315"/>
    </source>
</evidence>
<dbReference type="EMBL" id="JAVHJS010000023">
    <property type="protein sequence ID" value="KAK2819756.1"/>
    <property type="molecule type" value="Genomic_DNA"/>
</dbReference>
<sequence length="206" mass="22202">MYLIRKVPVCCMLLLMKLMLWMNPALTEGSLLCCYTILSNGSVNYTQNMMVNFDYSWNNGAIPLSDEQGNANSTIVLNDGTNWILLNKLYFNVNFMSTAPEKPCDSGKIGPYVDAAIPVTDNSDRDKGHGDHGGDEGHGGDGVPDSKDASVAFVSVAFVSIAFVILAIIIWKSGCYRKCCANRPEANHANGGFQAVGGSTGVQHVI</sequence>
<evidence type="ECO:0000256" key="2">
    <source>
        <dbReference type="SAM" id="Phobius"/>
    </source>
</evidence>
<feature type="signal peptide" evidence="3">
    <location>
        <begin position="1"/>
        <end position="29"/>
    </location>
</feature>
<evidence type="ECO:0000313" key="4">
    <source>
        <dbReference type="EMBL" id="KAK2819756.1"/>
    </source>
</evidence>
<feature type="region of interest" description="Disordered" evidence="1">
    <location>
        <begin position="120"/>
        <end position="144"/>
    </location>
</feature>
<reference evidence="4" key="1">
    <citation type="submission" date="2023-08" db="EMBL/GenBank/DDBJ databases">
        <title>Pelteobagrus vachellii genome.</title>
        <authorList>
            <person name="Liu H."/>
        </authorList>
    </citation>
    <scope>NUCLEOTIDE SEQUENCE</scope>
    <source>
        <strain evidence="4">PRFRI_2022a</strain>
        <tissue evidence="4">Muscle</tissue>
    </source>
</reference>
<accession>A0AA88J159</accession>
<keyword evidence="2" id="KW-0812">Transmembrane</keyword>
<feature type="transmembrane region" description="Helical" evidence="2">
    <location>
        <begin position="151"/>
        <end position="171"/>
    </location>
</feature>
<evidence type="ECO:0000256" key="1">
    <source>
        <dbReference type="SAM" id="MobiDB-lite"/>
    </source>
</evidence>
<gene>
    <name evidence="4" type="ORF">Q7C36_021402</name>
</gene>
<name>A0AA88J159_TACVA</name>
<keyword evidence="2" id="KW-1133">Transmembrane helix</keyword>
<keyword evidence="5" id="KW-1185">Reference proteome</keyword>
<feature type="compositionally biased region" description="Basic and acidic residues" evidence="1">
    <location>
        <begin position="122"/>
        <end position="144"/>
    </location>
</feature>
<proteinExistence type="predicted"/>
<comment type="caution">
    <text evidence="4">The sequence shown here is derived from an EMBL/GenBank/DDBJ whole genome shotgun (WGS) entry which is preliminary data.</text>
</comment>
<keyword evidence="2" id="KW-0472">Membrane</keyword>
<dbReference type="Proteomes" id="UP001187315">
    <property type="component" value="Unassembled WGS sequence"/>
</dbReference>
<evidence type="ECO:0000256" key="3">
    <source>
        <dbReference type="SAM" id="SignalP"/>
    </source>
</evidence>
<keyword evidence="3" id="KW-0732">Signal</keyword>
<organism evidence="4 5">
    <name type="scientific">Tachysurus vachellii</name>
    <name type="common">Darkbarbel catfish</name>
    <name type="synonym">Pelteobagrus vachellii</name>
    <dbReference type="NCBI Taxonomy" id="175792"/>
    <lineage>
        <taxon>Eukaryota</taxon>
        <taxon>Metazoa</taxon>
        <taxon>Chordata</taxon>
        <taxon>Craniata</taxon>
        <taxon>Vertebrata</taxon>
        <taxon>Euteleostomi</taxon>
        <taxon>Actinopterygii</taxon>
        <taxon>Neopterygii</taxon>
        <taxon>Teleostei</taxon>
        <taxon>Ostariophysi</taxon>
        <taxon>Siluriformes</taxon>
        <taxon>Bagridae</taxon>
        <taxon>Tachysurus</taxon>
    </lineage>
</organism>